<dbReference type="AlphaFoldDB" id="A0A162URX7"/>
<dbReference type="OrthoDB" id="2275630at2759"/>
<keyword evidence="1" id="KW-0732">Signal</keyword>
<feature type="signal peptide" evidence="1">
    <location>
        <begin position="1"/>
        <end position="18"/>
    </location>
</feature>
<dbReference type="EMBL" id="KV440974">
    <property type="protein sequence ID" value="OAD77463.1"/>
    <property type="molecule type" value="Genomic_DNA"/>
</dbReference>
<protein>
    <submittedName>
        <fullName evidence="2">Uncharacterized protein</fullName>
    </submittedName>
</protein>
<evidence type="ECO:0000313" key="3">
    <source>
        <dbReference type="Proteomes" id="UP000077315"/>
    </source>
</evidence>
<dbReference type="Proteomes" id="UP000077315">
    <property type="component" value="Unassembled WGS sequence"/>
</dbReference>
<keyword evidence="3" id="KW-1185">Reference proteome</keyword>
<sequence>MKTFIAIIGLLGLSLVNSAPLPGTQPSNNTLQALVPVSHTILGMYNNGIDPSMSNYTASASIELVNPPQPTEASEITVQYFSSDATSMPTPTNGALLATAMAVTTITFIIAF</sequence>
<dbReference type="GeneID" id="28995901"/>
<evidence type="ECO:0000313" key="2">
    <source>
        <dbReference type="EMBL" id="OAD77463.1"/>
    </source>
</evidence>
<evidence type="ECO:0000256" key="1">
    <source>
        <dbReference type="SAM" id="SignalP"/>
    </source>
</evidence>
<reference evidence="3" key="1">
    <citation type="submission" date="2015-06" db="EMBL/GenBank/DDBJ databases">
        <title>Expansion of signal transduction pathways in fungi by whole-genome duplication.</title>
        <authorList>
            <consortium name="DOE Joint Genome Institute"/>
            <person name="Corrochano L.M."/>
            <person name="Kuo A."/>
            <person name="Marcet-Houben M."/>
            <person name="Polaino S."/>
            <person name="Salamov A."/>
            <person name="Villalobos J.M."/>
            <person name="Alvarez M.I."/>
            <person name="Avalos J."/>
            <person name="Benito E.P."/>
            <person name="Benoit I."/>
            <person name="Burger G."/>
            <person name="Camino L.P."/>
            <person name="Canovas D."/>
            <person name="Cerda-Olmedo E."/>
            <person name="Cheng J.-F."/>
            <person name="Dominguez A."/>
            <person name="Elias M."/>
            <person name="Eslava A.P."/>
            <person name="Glaser F."/>
            <person name="Grimwood J."/>
            <person name="Gutierrez G."/>
            <person name="Heitman J."/>
            <person name="Henrissat B."/>
            <person name="Iturriaga E.A."/>
            <person name="Lang B.F."/>
            <person name="Lavin J.L."/>
            <person name="Lee S."/>
            <person name="Li W."/>
            <person name="Lindquist E."/>
            <person name="Lopez-Garcia S."/>
            <person name="Luque E.M."/>
            <person name="Marcos A.T."/>
            <person name="Martin J."/>
            <person name="McCluskey K."/>
            <person name="Medina H.R."/>
            <person name="Miralles-Duran A."/>
            <person name="Miyazaki A."/>
            <person name="Munoz-Torres E."/>
            <person name="Oguiza J.A."/>
            <person name="Ohm R."/>
            <person name="Olmedo M."/>
            <person name="Orejas M."/>
            <person name="Ortiz-Castellanos L."/>
            <person name="Pisabarro A.G."/>
            <person name="Rodriguez-Romero J."/>
            <person name="Ruiz-Herrera J."/>
            <person name="Ruiz-Vazquez R."/>
            <person name="Sanz C."/>
            <person name="Schackwitz W."/>
            <person name="Schmutz J."/>
            <person name="Shahriari M."/>
            <person name="Shelest E."/>
            <person name="Silva-Franco F."/>
            <person name="Soanes D."/>
            <person name="Syed K."/>
            <person name="Tagua V.G."/>
            <person name="Talbot N.J."/>
            <person name="Thon M."/>
            <person name="De vries R.P."/>
            <person name="Wiebenga A."/>
            <person name="Yadav J.S."/>
            <person name="Braun E.L."/>
            <person name="Baker S."/>
            <person name="Garre V."/>
            <person name="Horwitz B."/>
            <person name="Torres-Martinez S."/>
            <person name="Idnurm A."/>
            <person name="Herrera-Estrella A."/>
            <person name="Gabaldon T."/>
            <person name="Grigoriev I.V."/>
        </authorList>
    </citation>
    <scope>NUCLEOTIDE SEQUENCE [LARGE SCALE GENOMIC DNA]</scope>
    <source>
        <strain evidence="3">NRRL 1555(-)</strain>
    </source>
</reference>
<organism evidence="2 3">
    <name type="scientific">Phycomyces blakesleeanus (strain ATCC 8743b / DSM 1359 / FGSC 10004 / NBRC 33097 / NRRL 1555)</name>
    <dbReference type="NCBI Taxonomy" id="763407"/>
    <lineage>
        <taxon>Eukaryota</taxon>
        <taxon>Fungi</taxon>
        <taxon>Fungi incertae sedis</taxon>
        <taxon>Mucoromycota</taxon>
        <taxon>Mucoromycotina</taxon>
        <taxon>Mucoromycetes</taxon>
        <taxon>Mucorales</taxon>
        <taxon>Phycomycetaceae</taxon>
        <taxon>Phycomyces</taxon>
    </lineage>
</organism>
<gene>
    <name evidence="2" type="ORF">PHYBLDRAFT_164375</name>
</gene>
<dbReference type="RefSeq" id="XP_018295503.1">
    <property type="nucleotide sequence ID" value="XM_018434995.1"/>
</dbReference>
<name>A0A162URX7_PHYB8</name>
<dbReference type="VEuPathDB" id="FungiDB:PHYBLDRAFT_164375"/>
<feature type="chain" id="PRO_5007840217" evidence="1">
    <location>
        <begin position="19"/>
        <end position="112"/>
    </location>
</feature>
<dbReference type="InParanoid" id="A0A162URX7"/>
<proteinExistence type="predicted"/>
<accession>A0A162URX7</accession>